<dbReference type="InterPro" id="IPR002347">
    <property type="entry name" value="SDR_fam"/>
</dbReference>
<sequence length="269" mass="29167">MYIHKTSMSQATVYLVTGSNRGIGLGLVTHILEKHDNAFVYAGVRDPDNASSLQNLRVKYSNRIAVVKCVSADVESNAALGRKIEKHHGHLDTVIANAGICGSSVNVSKISPATIEEHFHVNVMGPVILFQAVYDLLKKSKSPRFIPISSIGGCMDGAVIRSPTRSVAYGATKAALNWTTRKIHFENDWLIAFPLSPGPVDTDMLRFVVDNDKRGALSGALKKLVEEGASASWPTVETASVSLLKVIDESTREKDGGEFTHVDGTRLPW</sequence>
<dbReference type="GO" id="GO:0016491">
    <property type="term" value="F:oxidoreductase activity"/>
    <property type="evidence" value="ECO:0007669"/>
    <property type="project" value="UniProtKB-KW"/>
</dbReference>
<keyword evidence="2" id="KW-0521">NADP</keyword>
<dbReference type="Proteomes" id="UP000054270">
    <property type="component" value="Unassembled WGS sequence"/>
</dbReference>
<keyword evidence="3" id="KW-0560">Oxidoreductase</keyword>
<protein>
    <recommendedName>
        <fullName evidence="6">Ketoreductase (KR) domain-containing protein</fullName>
    </recommendedName>
</protein>
<dbReference type="PRINTS" id="PR00081">
    <property type="entry name" value="GDHRDH"/>
</dbReference>
<keyword evidence="5" id="KW-1185">Reference proteome</keyword>
<proteinExistence type="inferred from homology"/>
<dbReference type="Pfam" id="PF00106">
    <property type="entry name" value="adh_short"/>
    <property type="match status" value="1"/>
</dbReference>
<evidence type="ECO:0000256" key="1">
    <source>
        <dbReference type="ARBA" id="ARBA00006484"/>
    </source>
</evidence>
<dbReference type="InterPro" id="IPR051468">
    <property type="entry name" value="Fungal_SecMetab_SDRs"/>
</dbReference>
<evidence type="ECO:0008006" key="6">
    <source>
        <dbReference type="Google" id="ProtNLM"/>
    </source>
</evidence>
<dbReference type="PANTHER" id="PTHR43544:SF7">
    <property type="entry name" value="NADB-LER2"/>
    <property type="match status" value="1"/>
</dbReference>
<comment type="similarity">
    <text evidence="1">Belongs to the short-chain dehydrogenases/reductases (SDR) family.</text>
</comment>
<organism evidence="4 5">
    <name type="scientific">Hypholoma sublateritium (strain FD-334 SS-4)</name>
    <dbReference type="NCBI Taxonomy" id="945553"/>
    <lineage>
        <taxon>Eukaryota</taxon>
        <taxon>Fungi</taxon>
        <taxon>Dikarya</taxon>
        <taxon>Basidiomycota</taxon>
        <taxon>Agaricomycotina</taxon>
        <taxon>Agaricomycetes</taxon>
        <taxon>Agaricomycetidae</taxon>
        <taxon>Agaricales</taxon>
        <taxon>Agaricineae</taxon>
        <taxon>Strophariaceae</taxon>
        <taxon>Hypholoma</taxon>
    </lineage>
</organism>
<evidence type="ECO:0000256" key="2">
    <source>
        <dbReference type="ARBA" id="ARBA00022857"/>
    </source>
</evidence>
<accession>A0A0D2NTT3</accession>
<evidence type="ECO:0000313" key="4">
    <source>
        <dbReference type="EMBL" id="KJA22259.1"/>
    </source>
</evidence>
<dbReference type="GO" id="GO:0005737">
    <property type="term" value="C:cytoplasm"/>
    <property type="evidence" value="ECO:0007669"/>
    <property type="project" value="TreeGrafter"/>
</dbReference>
<reference evidence="5" key="1">
    <citation type="submission" date="2014-04" db="EMBL/GenBank/DDBJ databases">
        <title>Evolutionary Origins and Diversification of the Mycorrhizal Mutualists.</title>
        <authorList>
            <consortium name="DOE Joint Genome Institute"/>
            <consortium name="Mycorrhizal Genomics Consortium"/>
            <person name="Kohler A."/>
            <person name="Kuo A."/>
            <person name="Nagy L.G."/>
            <person name="Floudas D."/>
            <person name="Copeland A."/>
            <person name="Barry K.W."/>
            <person name="Cichocki N."/>
            <person name="Veneault-Fourrey C."/>
            <person name="LaButti K."/>
            <person name="Lindquist E.A."/>
            <person name="Lipzen A."/>
            <person name="Lundell T."/>
            <person name="Morin E."/>
            <person name="Murat C."/>
            <person name="Riley R."/>
            <person name="Ohm R."/>
            <person name="Sun H."/>
            <person name="Tunlid A."/>
            <person name="Henrissat B."/>
            <person name="Grigoriev I.V."/>
            <person name="Hibbett D.S."/>
            <person name="Martin F."/>
        </authorList>
    </citation>
    <scope>NUCLEOTIDE SEQUENCE [LARGE SCALE GENOMIC DNA]</scope>
    <source>
        <strain evidence="5">FD-334 SS-4</strain>
    </source>
</reference>
<dbReference type="InterPro" id="IPR036291">
    <property type="entry name" value="NAD(P)-bd_dom_sf"/>
</dbReference>
<dbReference type="PANTHER" id="PTHR43544">
    <property type="entry name" value="SHORT-CHAIN DEHYDROGENASE/REDUCTASE"/>
    <property type="match status" value="1"/>
</dbReference>
<dbReference type="OMA" id="HLEVNTI"/>
<gene>
    <name evidence="4" type="ORF">HYPSUDRAFT_186447</name>
</gene>
<dbReference type="AlphaFoldDB" id="A0A0D2NTT3"/>
<dbReference type="OrthoDB" id="9876299at2759"/>
<dbReference type="SUPFAM" id="SSF51735">
    <property type="entry name" value="NAD(P)-binding Rossmann-fold domains"/>
    <property type="match status" value="1"/>
</dbReference>
<name>A0A0D2NTT3_HYPSF</name>
<dbReference type="EMBL" id="KN817551">
    <property type="protein sequence ID" value="KJA22259.1"/>
    <property type="molecule type" value="Genomic_DNA"/>
</dbReference>
<evidence type="ECO:0000256" key="3">
    <source>
        <dbReference type="ARBA" id="ARBA00023002"/>
    </source>
</evidence>
<dbReference type="Gene3D" id="3.40.50.720">
    <property type="entry name" value="NAD(P)-binding Rossmann-like Domain"/>
    <property type="match status" value="1"/>
</dbReference>
<evidence type="ECO:0000313" key="5">
    <source>
        <dbReference type="Proteomes" id="UP000054270"/>
    </source>
</evidence>